<keyword evidence="5" id="KW-1185">Reference proteome</keyword>
<evidence type="ECO:0000313" key="4">
    <source>
        <dbReference type="EMBL" id="CAK7209416.1"/>
    </source>
</evidence>
<dbReference type="Gene3D" id="3.30.560.10">
    <property type="entry name" value="Glucose Oxidase, domain 3"/>
    <property type="match status" value="1"/>
</dbReference>
<dbReference type="SUPFAM" id="SSF51905">
    <property type="entry name" value="FAD/NAD(P)-binding domain"/>
    <property type="match status" value="1"/>
</dbReference>
<evidence type="ECO:0000313" key="5">
    <source>
        <dbReference type="Proteomes" id="UP001642406"/>
    </source>
</evidence>
<evidence type="ECO:0000256" key="1">
    <source>
        <dbReference type="ARBA" id="ARBA00010790"/>
    </source>
</evidence>
<dbReference type="EMBL" id="CAWUHC010000003">
    <property type="protein sequence ID" value="CAK7209416.1"/>
    <property type="molecule type" value="Genomic_DNA"/>
</dbReference>
<dbReference type="InterPro" id="IPR036188">
    <property type="entry name" value="FAD/NAD-bd_sf"/>
</dbReference>
<evidence type="ECO:0000256" key="2">
    <source>
        <dbReference type="SAM" id="SignalP"/>
    </source>
</evidence>
<dbReference type="PROSITE" id="PS00624">
    <property type="entry name" value="GMC_OXRED_2"/>
    <property type="match status" value="1"/>
</dbReference>
<dbReference type="Proteomes" id="UP001642406">
    <property type="component" value="Unassembled WGS sequence"/>
</dbReference>
<dbReference type="PANTHER" id="PTHR11552">
    <property type="entry name" value="GLUCOSE-METHANOL-CHOLINE GMC OXIDOREDUCTASE"/>
    <property type="match status" value="1"/>
</dbReference>
<dbReference type="PANTHER" id="PTHR11552:SF80">
    <property type="entry name" value="GMC OXIDOREDUCTASE"/>
    <property type="match status" value="1"/>
</dbReference>
<dbReference type="Gene3D" id="3.50.50.60">
    <property type="entry name" value="FAD/NAD(P)-binding domain"/>
    <property type="match status" value="2"/>
</dbReference>
<sequence length="654" mass="70958">MPRCIMHAYSPQAKQWCFHRLVLVTLLLLAGFSTSSAADDCPVPTVSAGTYDYIVVGTGPGGGVLGVNLARAGYSVLMLEAGGDSSPQSNYDPATTWDFFAKRYPAGDPRNEQYVRQTWRTPDGQYWVGLSGAPSGSEVLGTYYPRGATLGGSSMINYMCTWLPSDSDWDFHATVTGDESWKADNMHKIFQRIEHNNYMPNGTPNHGFDGFFQTGMDHRINRVPDPRLQGNNVMHIFAQDFNVTDPNYQNMSALLTRDPNERGPDRDTTQSVYGLVRHTYSNSSRYSVRDYIRAALADKTANLTLSLHSLATRVVFDMTTADKTPRATSVEFSVGNTLYGGDRRRLYTKMARTCKTAYARREIIVAGGAFNSPQILMLSGVGPAADLKKLNISVVKDLPGVGQHLMDNQELPIVGSGPAGNGEATVAMTRSQHSPYGGGKERDVFLMGGPGFVFRGFFPDNQTNKNIPPDPNQSYGISIVKGATTGQTGYVRLKTSSAFDVPEINFSLYTGGSNDSDLLAMKDIVAWARTVYARANITTVEPPCSKAATVPKHGVGTATEDNACAVEDEAWIMQNTFGHHPTSTNKIGADNDPMAVLDSKFRIRGVAGLRVVDASVFARIPGVFPVAPTFMISQKASDDMLAELKAGKAIAPLG</sequence>
<evidence type="ECO:0000259" key="3">
    <source>
        <dbReference type="PROSITE" id="PS00624"/>
    </source>
</evidence>
<name>A0ABP0AQ99_9PEZI</name>
<proteinExistence type="inferred from homology"/>
<dbReference type="InterPro" id="IPR000172">
    <property type="entry name" value="GMC_OxRdtase_N"/>
</dbReference>
<gene>
    <name evidence="4" type="ORF">SBRCBS47491_000434</name>
</gene>
<dbReference type="InterPro" id="IPR012132">
    <property type="entry name" value="GMC_OxRdtase"/>
</dbReference>
<dbReference type="Pfam" id="PF00732">
    <property type="entry name" value="GMC_oxred_N"/>
    <property type="match status" value="1"/>
</dbReference>
<dbReference type="Pfam" id="PF05199">
    <property type="entry name" value="GMC_oxred_C"/>
    <property type="match status" value="1"/>
</dbReference>
<keyword evidence="2" id="KW-0732">Signal</keyword>
<dbReference type="InterPro" id="IPR007867">
    <property type="entry name" value="GMC_OxRtase_C"/>
</dbReference>
<dbReference type="PIRSF" id="PIRSF000137">
    <property type="entry name" value="Alcohol_oxidase"/>
    <property type="match status" value="1"/>
</dbReference>
<comment type="similarity">
    <text evidence="1">Belongs to the GMC oxidoreductase family.</text>
</comment>
<reference evidence="4 5" key="1">
    <citation type="submission" date="2024-01" db="EMBL/GenBank/DDBJ databases">
        <authorList>
            <person name="Allen C."/>
            <person name="Tagirdzhanova G."/>
        </authorList>
    </citation>
    <scope>NUCLEOTIDE SEQUENCE [LARGE SCALE GENOMIC DNA]</scope>
</reference>
<feature type="domain" description="Glucose-methanol-choline oxidoreductase N-terminal" evidence="3">
    <location>
        <begin position="368"/>
        <end position="382"/>
    </location>
</feature>
<comment type="caution">
    <text evidence="4">The sequence shown here is derived from an EMBL/GenBank/DDBJ whole genome shotgun (WGS) entry which is preliminary data.</text>
</comment>
<protein>
    <recommendedName>
        <fullName evidence="3">Glucose-methanol-choline oxidoreductase N-terminal domain-containing protein</fullName>
    </recommendedName>
</protein>
<accession>A0ABP0AQ99</accession>
<organism evidence="4 5">
    <name type="scientific">Sporothrix bragantina</name>
    <dbReference type="NCBI Taxonomy" id="671064"/>
    <lineage>
        <taxon>Eukaryota</taxon>
        <taxon>Fungi</taxon>
        <taxon>Dikarya</taxon>
        <taxon>Ascomycota</taxon>
        <taxon>Pezizomycotina</taxon>
        <taxon>Sordariomycetes</taxon>
        <taxon>Sordariomycetidae</taxon>
        <taxon>Ophiostomatales</taxon>
        <taxon>Ophiostomataceae</taxon>
        <taxon>Sporothrix</taxon>
    </lineage>
</organism>
<feature type="chain" id="PRO_5045744903" description="Glucose-methanol-choline oxidoreductase N-terminal domain-containing protein" evidence="2">
    <location>
        <begin position="38"/>
        <end position="654"/>
    </location>
</feature>
<feature type="signal peptide" evidence="2">
    <location>
        <begin position="1"/>
        <end position="37"/>
    </location>
</feature>